<dbReference type="InterPro" id="IPR036291">
    <property type="entry name" value="NAD(P)-bd_dom_sf"/>
</dbReference>
<dbReference type="PANTHER" id="PTHR43162:SF1">
    <property type="entry name" value="PRESTALK A DIFFERENTIATION PROTEIN A"/>
    <property type="match status" value="1"/>
</dbReference>
<dbReference type="Gene3D" id="3.40.50.720">
    <property type="entry name" value="NAD(P)-binding Rossmann-like Domain"/>
    <property type="match status" value="1"/>
</dbReference>
<feature type="domain" description="NAD(P)-binding" evidence="1">
    <location>
        <begin position="6"/>
        <end position="135"/>
    </location>
</feature>
<dbReference type="SUPFAM" id="SSF51735">
    <property type="entry name" value="NAD(P)-binding Rossmann-fold domains"/>
    <property type="match status" value="1"/>
</dbReference>
<dbReference type="Gene3D" id="3.90.25.10">
    <property type="entry name" value="UDP-galactose 4-epimerase, domain 1"/>
    <property type="match status" value="1"/>
</dbReference>
<dbReference type="RefSeq" id="WP_026205633.1">
    <property type="nucleotide sequence ID" value="NZ_JBIAZU010000001.1"/>
</dbReference>
<sequence length="276" mass="28099">MIVVVGATGNVGRPLVEMLAGRGAEVTAVSRGDGPDGVRHVRADLGEPDSLRAAFAGADAVFLLVPGAGDGVDAGAVVDRVRASGVRKLALLSSQAVATRPGSASYAPMLALEQAVVGSGLEWTLLRAGGFDSNAYAWAPSIRSQGTVAAPFGDVGLPVVDPLDLAGVAAAVLLKDGHGGQAYELTGPELSTPRSRARDLGDALGTPIRFVEQSAAEARSAMLRFMPPAVADGTLEILGSPTPGEQRISPDAEKILGRAPHPFAAWAARNAGAFRP</sequence>
<dbReference type="Pfam" id="PF13460">
    <property type="entry name" value="NAD_binding_10"/>
    <property type="match status" value="1"/>
</dbReference>
<evidence type="ECO:0000313" key="2">
    <source>
        <dbReference type="EMBL" id="MFF5288333.1"/>
    </source>
</evidence>
<protein>
    <submittedName>
        <fullName evidence="2">SDR family oxidoreductase</fullName>
    </submittedName>
</protein>
<evidence type="ECO:0000313" key="3">
    <source>
        <dbReference type="Proteomes" id="UP001602245"/>
    </source>
</evidence>
<accession>A0ABW6W5C2</accession>
<dbReference type="InterPro" id="IPR016040">
    <property type="entry name" value="NAD(P)-bd_dom"/>
</dbReference>
<evidence type="ECO:0000259" key="1">
    <source>
        <dbReference type="Pfam" id="PF13460"/>
    </source>
</evidence>
<proteinExistence type="predicted"/>
<dbReference type="Proteomes" id="UP001602245">
    <property type="component" value="Unassembled WGS sequence"/>
</dbReference>
<dbReference type="PANTHER" id="PTHR43162">
    <property type="match status" value="1"/>
</dbReference>
<comment type="caution">
    <text evidence="2">The sequence shown here is derived from an EMBL/GenBank/DDBJ whole genome shotgun (WGS) entry which is preliminary data.</text>
</comment>
<dbReference type="EMBL" id="JBIAZU010000001">
    <property type="protein sequence ID" value="MFF5288333.1"/>
    <property type="molecule type" value="Genomic_DNA"/>
</dbReference>
<reference evidence="2 3" key="1">
    <citation type="submission" date="2024-10" db="EMBL/GenBank/DDBJ databases">
        <title>The Natural Products Discovery Center: Release of the First 8490 Sequenced Strains for Exploring Actinobacteria Biosynthetic Diversity.</title>
        <authorList>
            <person name="Kalkreuter E."/>
            <person name="Kautsar S.A."/>
            <person name="Yang D."/>
            <person name="Bader C.D."/>
            <person name="Teijaro C.N."/>
            <person name="Fluegel L."/>
            <person name="Davis C.M."/>
            <person name="Simpson J.R."/>
            <person name="Lauterbach L."/>
            <person name="Steele A.D."/>
            <person name="Gui C."/>
            <person name="Meng S."/>
            <person name="Li G."/>
            <person name="Viehrig K."/>
            <person name="Ye F."/>
            <person name="Su P."/>
            <person name="Kiefer A.F."/>
            <person name="Nichols A."/>
            <person name="Cepeda A.J."/>
            <person name="Yan W."/>
            <person name="Fan B."/>
            <person name="Jiang Y."/>
            <person name="Adhikari A."/>
            <person name="Zheng C.-J."/>
            <person name="Schuster L."/>
            <person name="Cowan T.M."/>
            <person name="Smanski M.J."/>
            <person name="Chevrette M.G."/>
            <person name="De Carvalho L.P.S."/>
            <person name="Shen B."/>
        </authorList>
    </citation>
    <scope>NUCLEOTIDE SEQUENCE [LARGE SCALE GENOMIC DNA]</scope>
    <source>
        <strain evidence="2 3">NPDC000087</strain>
    </source>
</reference>
<name>A0ABW6W5C2_9ACTN</name>
<keyword evidence="3" id="KW-1185">Reference proteome</keyword>
<gene>
    <name evidence="2" type="ORF">ACFY35_02775</name>
</gene>
<organism evidence="2 3">
    <name type="scientific">Paractinoplanes globisporus</name>
    <dbReference type="NCBI Taxonomy" id="113565"/>
    <lineage>
        <taxon>Bacteria</taxon>
        <taxon>Bacillati</taxon>
        <taxon>Actinomycetota</taxon>
        <taxon>Actinomycetes</taxon>
        <taxon>Micromonosporales</taxon>
        <taxon>Micromonosporaceae</taxon>
        <taxon>Paractinoplanes</taxon>
    </lineage>
</organism>
<dbReference type="InterPro" id="IPR051604">
    <property type="entry name" value="Ergot_Alk_Oxidoreductase"/>
</dbReference>